<accession>A0A8H3IJA6</accession>
<feature type="compositionally biased region" description="Basic and acidic residues" evidence="1">
    <location>
        <begin position="136"/>
        <end position="145"/>
    </location>
</feature>
<proteinExistence type="predicted"/>
<dbReference type="AlphaFoldDB" id="A0A8H3IJA6"/>
<sequence>MYHFEHPTNQQEKACESQEANSFTIEGYEQLVEEVREAAKLAENLAQGVKRARPEAQTSDDEDGAEIDGRVSLNERPKDEDSVIPSHLRIFPLFTDIRSSTSKLFLQSSRPPGSRVSSLSLPSNLSRGQSDQSSEAGKRVGKEDSQVQGYLVISPLD</sequence>
<protein>
    <submittedName>
        <fullName evidence="2">Uncharacterized protein</fullName>
    </submittedName>
</protein>
<keyword evidence="3" id="KW-1185">Reference proteome</keyword>
<feature type="compositionally biased region" description="Polar residues" evidence="1">
    <location>
        <begin position="104"/>
        <end position="135"/>
    </location>
</feature>
<evidence type="ECO:0000313" key="2">
    <source>
        <dbReference type="EMBL" id="CAF9915729.1"/>
    </source>
</evidence>
<feature type="compositionally biased region" description="Basic and acidic residues" evidence="1">
    <location>
        <begin position="67"/>
        <end position="81"/>
    </location>
</feature>
<feature type="compositionally biased region" description="Polar residues" evidence="1">
    <location>
        <begin position="7"/>
        <end position="20"/>
    </location>
</feature>
<evidence type="ECO:0000313" key="3">
    <source>
        <dbReference type="Proteomes" id="UP000664203"/>
    </source>
</evidence>
<name>A0A8H3IJA6_9LECA</name>
<reference evidence="2" key="1">
    <citation type="submission" date="2021-03" db="EMBL/GenBank/DDBJ databases">
        <authorList>
            <person name="Tagirdzhanova G."/>
        </authorList>
    </citation>
    <scope>NUCLEOTIDE SEQUENCE</scope>
</reference>
<dbReference type="OrthoDB" id="10525030at2759"/>
<organism evidence="2 3">
    <name type="scientific">Alectoria fallacina</name>
    <dbReference type="NCBI Taxonomy" id="1903189"/>
    <lineage>
        <taxon>Eukaryota</taxon>
        <taxon>Fungi</taxon>
        <taxon>Dikarya</taxon>
        <taxon>Ascomycota</taxon>
        <taxon>Pezizomycotina</taxon>
        <taxon>Lecanoromycetes</taxon>
        <taxon>OSLEUM clade</taxon>
        <taxon>Lecanoromycetidae</taxon>
        <taxon>Lecanorales</taxon>
        <taxon>Lecanorineae</taxon>
        <taxon>Parmeliaceae</taxon>
        <taxon>Alectoria</taxon>
    </lineage>
</organism>
<comment type="caution">
    <text evidence="2">The sequence shown here is derived from an EMBL/GenBank/DDBJ whole genome shotgun (WGS) entry which is preliminary data.</text>
</comment>
<dbReference type="Proteomes" id="UP000664203">
    <property type="component" value="Unassembled WGS sequence"/>
</dbReference>
<gene>
    <name evidence="2" type="ORF">ALECFALPRED_010313</name>
</gene>
<feature type="region of interest" description="Disordered" evidence="1">
    <location>
        <begin position="1"/>
        <end position="20"/>
    </location>
</feature>
<feature type="region of interest" description="Disordered" evidence="1">
    <location>
        <begin position="47"/>
        <end position="84"/>
    </location>
</feature>
<dbReference type="EMBL" id="CAJPDR010000085">
    <property type="protein sequence ID" value="CAF9915729.1"/>
    <property type="molecule type" value="Genomic_DNA"/>
</dbReference>
<feature type="region of interest" description="Disordered" evidence="1">
    <location>
        <begin position="104"/>
        <end position="157"/>
    </location>
</feature>
<evidence type="ECO:0000256" key="1">
    <source>
        <dbReference type="SAM" id="MobiDB-lite"/>
    </source>
</evidence>